<dbReference type="InterPro" id="IPR016286">
    <property type="entry name" value="FUC_metazoa-typ"/>
</dbReference>
<dbReference type="InterPro" id="IPR000933">
    <property type="entry name" value="Glyco_hydro_29"/>
</dbReference>
<keyword evidence="4" id="KW-0732">Signal</keyword>
<evidence type="ECO:0000256" key="1">
    <source>
        <dbReference type="ARBA" id="ARBA00004071"/>
    </source>
</evidence>
<accession>A0A9D1YZT8</accession>
<proteinExistence type="inferred from homology"/>
<keyword evidence="6" id="KW-0326">Glycosidase</keyword>
<evidence type="ECO:0000313" key="8">
    <source>
        <dbReference type="EMBL" id="HIY66986.1"/>
    </source>
</evidence>
<gene>
    <name evidence="8" type="ORF">H9830_12000</name>
</gene>
<sequence>MTGYHASSWDALAEREVPAWFHDAKLGVFIHWGPYSVPAWAPQSTDIDALLTAKGARGLYRANPYAEWYRNSYRVPGSATQAHHRAVHGDREYDDFAAEFDRAASTADLTQLAGELRETGAAYVVLTSKHHDGVPLWHSDVPHPKGRGFRPTRDLVGDFASAVRAAGMRLGLYYSGGYDWSVHDVVMRHNADALLAMPADPAYTAYAEAHVRELIDRYAPSVLWNDIGWPGGGNLAQLFSDYYRRVPEGVVNDRWLEGPARRTRLDTLKTRVIGRAAELFWPLLPQSVKSVEFPSSKHSDFATAEYRSFAETRTDKWEYTRGIGHSFALNRAERGEDMVGIQELVHGFVDVVSKNGNLLLGVGPAPDGSIPASQLHILSGLGTWMRTNEEAITGTRPWLTAEGRTDRGVPVRFTHRDDVLYATLLSADPGSGIHELQGVTVRTPPAECAVLGIGSQPVRVDDARLRIAVPERLPDSPAHVIRIRGGVLVP</sequence>
<dbReference type="PANTHER" id="PTHR10030:SF37">
    <property type="entry name" value="ALPHA-L-FUCOSIDASE-RELATED"/>
    <property type="match status" value="1"/>
</dbReference>
<dbReference type="GO" id="GO:0004560">
    <property type="term" value="F:alpha-L-fucosidase activity"/>
    <property type="evidence" value="ECO:0007669"/>
    <property type="project" value="InterPro"/>
</dbReference>
<reference evidence="8" key="1">
    <citation type="journal article" date="2021" name="PeerJ">
        <title>Extensive microbial diversity within the chicken gut microbiome revealed by metagenomics and culture.</title>
        <authorList>
            <person name="Gilroy R."/>
            <person name="Ravi A."/>
            <person name="Getino M."/>
            <person name="Pursley I."/>
            <person name="Horton D.L."/>
            <person name="Alikhan N.F."/>
            <person name="Baker D."/>
            <person name="Gharbi K."/>
            <person name="Hall N."/>
            <person name="Watson M."/>
            <person name="Adriaenssens E.M."/>
            <person name="Foster-Nyarko E."/>
            <person name="Jarju S."/>
            <person name="Secka A."/>
            <person name="Antonio M."/>
            <person name="Oren A."/>
            <person name="Chaudhuri R.R."/>
            <person name="La Ragione R."/>
            <person name="Hildebrand F."/>
            <person name="Pallen M.J."/>
        </authorList>
    </citation>
    <scope>NUCLEOTIDE SEQUENCE</scope>
    <source>
        <strain evidence="8">ChiGjej1B1-98</strain>
    </source>
</reference>
<dbReference type="PANTHER" id="PTHR10030">
    <property type="entry name" value="ALPHA-L-FUCOSIDASE"/>
    <property type="match status" value="1"/>
</dbReference>
<name>A0A9D1YZT8_9MICO</name>
<feature type="domain" description="Glycoside hydrolase family 29 N-terminal" evidence="7">
    <location>
        <begin position="7"/>
        <end position="267"/>
    </location>
</feature>
<dbReference type="GO" id="GO:0006004">
    <property type="term" value="P:fucose metabolic process"/>
    <property type="evidence" value="ECO:0007669"/>
    <property type="project" value="InterPro"/>
</dbReference>
<dbReference type="Gene3D" id="2.60.40.1180">
    <property type="entry name" value="Golgi alpha-mannosidase II"/>
    <property type="match status" value="1"/>
</dbReference>
<dbReference type="Gene3D" id="3.20.20.80">
    <property type="entry name" value="Glycosidases"/>
    <property type="match status" value="1"/>
</dbReference>
<dbReference type="EMBL" id="DXDC01000361">
    <property type="protein sequence ID" value="HIY66986.1"/>
    <property type="molecule type" value="Genomic_DNA"/>
</dbReference>
<evidence type="ECO:0000256" key="4">
    <source>
        <dbReference type="ARBA" id="ARBA00022729"/>
    </source>
</evidence>
<comment type="function">
    <text evidence="1">Alpha-L-fucosidase is responsible for hydrolyzing the alpha-1,6-linked fucose joined to the reducing-end N-acetylglucosamine of the carbohydrate moieties of glycoproteins.</text>
</comment>
<dbReference type="AlphaFoldDB" id="A0A9D1YZT8"/>
<dbReference type="Pfam" id="PF01120">
    <property type="entry name" value="Alpha_L_fucos"/>
    <property type="match status" value="2"/>
</dbReference>
<organism evidence="8 9">
    <name type="scientific">Candidatus Agrococcus pullicola</name>
    <dbReference type="NCBI Taxonomy" id="2838429"/>
    <lineage>
        <taxon>Bacteria</taxon>
        <taxon>Bacillati</taxon>
        <taxon>Actinomycetota</taxon>
        <taxon>Actinomycetes</taxon>
        <taxon>Micrococcales</taxon>
        <taxon>Microbacteriaceae</taxon>
        <taxon>Agrococcus</taxon>
    </lineage>
</organism>
<dbReference type="PRINTS" id="PR00741">
    <property type="entry name" value="GLHYDRLASE29"/>
</dbReference>
<evidence type="ECO:0000256" key="5">
    <source>
        <dbReference type="ARBA" id="ARBA00022801"/>
    </source>
</evidence>
<dbReference type="SUPFAM" id="SSF51445">
    <property type="entry name" value="(Trans)glycosidases"/>
    <property type="match status" value="1"/>
</dbReference>
<keyword evidence="5" id="KW-0378">Hydrolase</keyword>
<comment type="similarity">
    <text evidence="2">Belongs to the glycosyl hydrolase 29 family.</text>
</comment>
<dbReference type="Proteomes" id="UP000824005">
    <property type="component" value="Unassembled WGS sequence"/>
</dbReference>
<evidence type="ECO:0000259" key="7">
    <source>
        <dbReference type="Pfam" id="PF01120"/>
    </source>
</evidence>
<evidence type="ECO:0000313" key="9">
    <source>
        <dbReference type="Proteomes" id="UP000824005"/>
    </source>
</evidence>
<feature type="domain" description="Glycoside hydrolase family 29 N-terminal" evidence="7">
    <location>
        <begin position="296"/>
        <end position="390"/>
    </location>
</feature>
<dbReference type="InterPro" id="IPR017853">
    <property type="entry name" value="GH"/>
</dbReference>
<reference evidence="8" key="2">
    <citation type="submission" date="2021-04" db="EMBL/GenBank/DDBJ databases">
        <authorList>
            <person name="Gilroy R."/>
        </authorList>
    </citation>
    <scope>NUCLEOTIDE SEQUENCE</scope>
    <source>
        <strain evidence="8">ChiGjej1B1-98</strain>
    </source>
</reference>
<protein>
    <recommendedName>
        <fullName evidence="3">alpha-L-fucosidase</fullName>
        <ecNumber evidence="3">3.2.1.51</ecNumber>
    </recommendedName>
</protein>
<dbReference type="InterPro" id="IPR057739">
    <property type="entry name" value="Glyco_hydro_29_N"/>
</dbReference>
<dbReference type="InterPro" id="IPR013780">
    <property type="entry name" value="Glyco_hydro_b"/>
</dbReference>
<dbReference type="PIRSF" id="PIRSF001092">
    <property type="entry name" value="Alpha-L-fucosidase"/>
    <property type="match status" value="1"/>
</dbReference>
<dbReference type="GO" id="GO:0005764">
    <property type="term" value="C:lysosome"/>
    <property type="evidence" value="ECO:0007669"/>
    <property type="project" value="TreeGrafter"/>
</dbReference>
<evidence type="ECO:0000256" key="2">
    <source>
        <dbReference type="ARBA" id="ARBA00007951"/>
    </source>
</evidence>
<evidence type="ECO:0000256" key="3">
    <source>
        <dbReference type="ARBA" id="ARBA00012662"/>
    </source>
</evidence>
<evidence type="ECO:0000256" key="6">
    <source>
        <dbReference type="ARBA" id="ARBA00023295"/>
    </source>
</evidence>
<dbReference type="EC" id="3.2.1.51" evidence="3"/>
<comment type="caution">
    <text evidence="8">The sequence shown here is derived from an EMBL/GenBank/DDBJ whole genome shotgun (WGS) entry which is preliminary data.</text>
</comment>
<dbReference type="SMART" id="SM00812">
    <property type="entry name" value="Alpha_L_fucos"/>
    <property type="match status" value="1"/>
</dbReference>
<dbReference type="GO" id="GO:0016139">
    <property type="term" value="P:glycoside catabolic process"/>
    <property type="evidence" value="ECO:0007669"/>
    <property type="project" value="TreeGrafter"/>
</dbReference>